<dbReference type="AlphaFoldDB" id="A0AA39Q8D0"/>
<comment type="caution">
    <text evidence="2">The sequence shown here is derived from an EMBL/GenBank/DDBJ whole genome shotgun (WGS) entry which is preliminary data.</text>
</comment>
<sequence length="170" mass="18968">MPARRPANSQFTGMLAASSASLPLAHAHEVSNPFRSLRTASHQARRQALHITPPYPTPRKTSELATHSWKNGKNGARQKKFELYSHPNHDEPHHQVVSQLSPLHGPRKRAEPRIIDNLPALPRASDPPWLPTHPHIPIGHPYSDFDLVLSCPGVREQHALSDCLPSTYRA</sequence>
<dbReference type="Proteomes" id="UP001175228">
    <property type="component" value="Unassembled WGS sequence"/>
</dbReference>
<dbReference type="EMBL" id="JAUEPU010000014">
    <property type="protein sequence ID" value="KAK0496808.1"/>
    <property type="molecule type" value="Genomic_DNA"/>
</dbReference>
<proteinExistence type="predicted"/>
<evidence type="ECO:0000256" key="1">
    <source>
        <dbReference type="SAM" id="MobiDB-lite"/>
    </source>
</evidence>
<organism evidence="2 3">
    <name type="scientific">Armillaria luteobubalina</name>
    <dbReference type="NCBI Taxonomy" id="153913"/>
    <lineage>
        <taxon>Eukaryota</taxon>
        <taxon>Fungi</taxon>
        <taxon>Dikarya</taxon>
        <taxon>Basidiomycota</taxon>
        <taxon>Agaricomycotina</taxon>
        <taxon>Agaricomycetes</taxon>
        <taxon>Agaricomycetidae</taxon>
        <taxon>Agaricales</taxon>
        <taxon>Marasmiineae</taxon>
        <taxon>Physalacriaceae</taxon>
        <taxon>Armillaria</taxon>
    </lineage>
</organism>
<feature type="region of interest" description="Disordered" evidence="1">
    <location>
        <begin position="35"/>
        <end position="107"/>
    </location>
</feature>
<protein>
    <submittedName>
        <fullName evidence="2">Uncharacterized protein</fullName>
    </submittedName>
</protein>
<evidence type="ECO:0000313" key="3">
    <source>
        <dbReference type="Proteomes" id="UP001175228"/>
    </source>
</evidence>
<feature type="compositionally biased region" description="Basic and acidic residues" evidence="1">
    <location>
        <begin position="79"/>
        <end position="94"/>
    </location>
</feature>
<reference evidence="2" key="1">
    <citation type="submission" date="2023-06" db="EMBL/GenBank/DDBJ databases">
        <authorList>
            <consortium name="Lawrence Berkeley National Laboratory"/>
            <person name="Ahrendt S."/>
            <person name="Sahu N."/>
            <person name="Indic B."/>
            <person name="Wong-Bajracharya J."/>
            <person name="Merenyi Z."/>
            <person name="Ke H.-M."/>
            <person name="Monk M."/>
            <person name="Kocsube S."/>
            <person name="Drula E."/>
            <person name="Lipzen A."/>
            <person name="Balint B."/>
            <person name="Henrissat B."/>
            <person name="Andreopoulos B."/>
            <person name="Martin F.M."/>
            <person name="Harder C.B."/>
            <person name="Rigling D."/>
            <person name="Ford K.L."/>
            <person name="Foster G.D."/>
            <person name="Pangilinan J."/>
            <person name="Papanicolaou A."/>
            <person name="Barry K."/>
            <person name="LaButti K."/>
            <person name="Viragh M."/>
            <person name="Koriabine M."/>
            <person name="Yan M."/>
            <person name="Riley R."/>
            <person name="Champramary S."/>
            <person name="Plett K.L."/>
            <person name="Tsai I.J."/>
            <person name="Slot J."/>
            <person name="Sipos G."/>
            <person name="Plett J."/>
            <person name="Nagy L.G."/>
            <person name="Grigoriev I.V."/>
        </authorList>
    </citation>
    <scope>NUCLEOTIDE SEQUENCE</scope>
    <source>
        <strain evidence="2">HWK02</strain>
    </source>
</reference>
<keyword evidence="3" id="KW-1185">Reference proteome</keyword>
<gene>
    <name evidence="2" type="ORF">EDD18DRAFT_177804</name>
</gene>
<evidence type="ECO:0000313" key="2">
    <source>
        <dbReference type="EMBL" id="KAK0496808.1"/>
    </source>
</evidence>
<accession>A0AA39Q8D0</accession>
<name>A0AA39Q8D0_9AGAR</name>